<comment type="caution">
    <text evidence="1">The sequence shown here is derived from an EMBL/GenBank/DDBJ whole genome shotgun (WGS) entry which is preliminary data.</text>
</comment>
<proteinExistence type="predicted"/>
<sequence>MKVQYILWGYLEGIGDLTDIEQPNVALTTLDTANVGAIEAAFECELFLSPTTLLSQELQSPAKLNSWVFQC</sequence>
<dbReference type="AlphaFoldDB" id="X1M1V9"/>
<accession>X1M1V9</accession>
<dbReference type="EMBL" id="BARV01006376">
    <property type="protein sequence ID" value="GAI12026.1"/>
    <property type="molecule type" value="Genomic_DNA"/>
</dbReference>
<name>X1M1V9_9ZZZZ</name>
<reference evidence="1" key="1">
    <citation type="journal article" date="2014" name="Front. Microbiol.">
        <title>High frequency of phylogenetically diverse reductive dehalogenase-homologous genes in deep subseafloor sedimentary metagenomes.</title>
        <authorList>
            <person name="Kawai M."/>
            <person name="Futagami T."/>
            <person name="Toyoda A."/>
            <person name="Takaki Y."/>
            <person name="Nishi S."/>
            <person name="Hori S."/>
            <person name="Arai W."/>
            <person name="Tsubouchi T."/>
            <person name="Morono Y."/>
            <person name="Uchiyama I."/>
            <person name="Ito T."/>
            <person name="Fujiyama A."/>
            <person name="Inagaki F."/>
            <person name="Takami H."/>
        </authorList>
    </citation>
    <scope>NUCLEOTIDE SEQUENCE</scope>
    <source>
        <strain evidence="1">Expedition CK06-06</strain>
    </source>
</reference>
<organism evidence="1">
    <name type="scientific">marine sediment metagenome</name>
    <dbReference type="NCBI Taxonomy" id="412755"/>
    <lineage>
        <taxon>unclassified sequences</taxon>
        <taxon>metagenomes</taxon>
        <taxon>ecological metagenomes</taxon>
    </lineage>
</organism>
<gene>
    <name evidence="1" type="ORF">S06H3_13064</name>
</gene>
<protein>
    <submittedName>
        <fullName evidence="1">Uncharacterized protein</fullName>
    </submittedName>
</protein>
<evidence type="ECO:0000313" key="1">
    <source>
        <dbReference type="EMBL" id="GAI12026.1"/>
    </source>
</evidence>